<gene>
    <name evidence="1" type="ORF">BDR25DRAFT_299570</name>
</gene>
<name>A0ACB6RG85_9PLEO</name>
<evidence type="ECO:0000313" key="1">
    <source>
        <dbReference type="EMBL" id="KAF2477773.1"/>
    </source>
</evidence>
<organism evidence="1 2">
    <name type="scientific">Lindgomyces ingoldianus</name>
    <dbReference type="NCBI Taxonomy" id="673940"/>
    <lineage>
        <taxon>Eukaryota</taxon>
        <taxon>Fungi</taxon>
        <taxon>Dikarya</taxon>
        <taxon>Ascomycota</taxon>
        <taxon>Pezizomycotina</taxon>
        <taxon>Dothideomycetes</taxon>
        <taxon>Pleosporomycetidae</taxon>
        <taxon>Pleosporales</taxon>
        <taxon>Lindgomycetaceae</taxon>
        <taxon>Lindgomyces</taxon>
    </lineage>
</organism>
<dbReference type="EMBL" id="MU003492">
    <property type="protein sequence ID" value="KAF2477773.1"/>
    <property type="molecule type" value="Genomic_DNA"/>
</dbReference>
<protein>
    <submittedName>
        <fullName evidence="1">Uncharacterized protein</fullName>
    </submittedName>
</protein>
<sequence>MIRTLAEKALIRQRDVFPDAKPLISFPVPFYQTTPLQQIDTHGTALPTRSLTTFIVQQALSTGKSPPSSLRISHRQPPQPTHTMAEEPSSPSPPLERGSSPEPWVSPSLALNAIPQLDRSVSTASSVSSISGRSASSRLSDSGVPGRRRGYIRPEGTQFSKSARSRESVMNLGTIAHLQYYFARTGLLDTATGRVAKARKNGSRTASGSSRPGSGIEGDMSLLSISSSDNVAADNDHLGEGLVESPLDETASMNWEDNEPVMLPPTVSTYKTTPVYVPPPPDMTILRRELRENLEEAMKHLHVLEQGFASTESNGDNADGTKNCVIVQQSSDNQGWYEIQGLNLLDVVTLAIRAAKNYYTAHENTQRLYTIKSEREIRAELYQVLDVLKRLAARNFAGGVQPYEVSSIQTWVLCIGKLLNTEEEKERLEQEERDSWSWREGDWAGKEREREWMFLKSFDPNPEPLPSWTGPSDGQVPTPFLEALQNGLRLVHLHNALVKKSRRQFEEIKQYHTDTAKPYRCAENLRYWAKAAELRWDVKLDVDVMGVVHGHNEAAWKKFDAALLKWCQGVREEIIREWKEHKNQVKTPTLQIDPNYEAE</sequence>
<evidence type="ECO:0000313" key="2">
    <source>
        <dbReference type="Proteomes" id="UP000799755"/>
    </source>
</evidence>
<comment type="caution">
    <text evidence="1">The sequence shown here is derived from an EMBL/GenBank/DDBJ whole genome shotgun (WGS) entry which is preliminary data.</text>
</comment>
<proteinExistence type="predicted"/>
<keyword evidence="2" id="KW-1185">Reference proteome</keyword>
<reference evidence="1" key="1">
    <citation type="journal article" date="2020" name="Stud. Mycol.">
        <title>101 Dothideomycetes genomes: a test case for predicting lifestyles and emergence of pathogens.</title>
        <authorList>
            <person name="Haridas S."/>
            <person name="Albert R."/>
            <person name="Binder M."/>
            <person name="Bloem J."/>
            <person name="Labutti K."/>
            <person name="Salamov A."/>
            <person name="Andreopoulos B."/>
            <person name="Baker S."/>
            <person name="Barry K."/>
            <person name="Bills G."/>
            <person name="Bluhm B."/>
            <person name="Cannon C."/>
            <person name="Castanera R."/>
            <person name="Culley D."/>
            <person name="Daum C."/>
            <person name="Ezra D."/>
            <person name="Gonzalez J."/>
            <person name="Henrissat B."/>
            <person name="Kuo A."/>
            <person name="Liang C."/>
            <person name="Lipzen A."/>
            <person name="Lutzoni F."/>
            <person name="Magnuson J."/>
            <person name="Mondo S."/>
            <person name="Nolan M."/>
            <person name="Ohm R."/>
            <person name="Pangilinan J."/>
            <person name="Park H.-J."/>
            <person name="Ramirez L."/>
            <person name="Alfaro M."/>
            <person name="Sun H."/>
            <person name="Tritt A."/>
            <person name="Yoshinaga Y."/>
            <person name="Zwiers L.-H."/>
            <person name="Turgeon B."/>
            <person name="Goodwin S."/>
            <person name="Spatafora J."/>
            <person name="Crous P."/>
            <person name="Grigoriev I."/>
        </authorList>
    </citation>
    <scope>NUCLEOTIDE SEQUENCE</scope>
    <source>
        <strain evidence="1">ATCC 200398</strain>
    </source>
</reference>
<dbReference type="Proteomes" id="UP000799755">
    <property type="component" value="Unassembled WGS sequence"/>
</dbReference>
<accession>A0ACB6RG85</accession>